<dbReference type="OrthoDB" id="10050218at2759"/>
<evidence type="ECO:0000256" key="1">
    <source>
        <dbReference type="SAM" id="Coils"/>
    </source>
</evidence>
<feature type="non-terminal residue" evidence="3">
    <location>
        <position position="1"/>
    </location>
</feature>
<keyword evidence="2" id="KW-1185">Reference proteome</keyword>
<accession>A0A1U7S462</accession>
<dbReference type="AlphaFoldDB" id="A0A1U7S462"/>
<dbReference type="CTD" id="93323"/>
<dbReference type="KEGG" id="asn:102379212"/>
<name>A0A1U7S462_ALLSI</name>
<evidence type="ECO:0000313" key="3">
    <source>
        <dbReference type="RefSeq" id="XP_006028914.2"/>
    </source>
</evidence>
<dbReference type="GeneID" id="102379212"/>
<organism evidence="2 3">
    <name type="scientific">Alligator sinensis</name>
    <name type="common">Chinese alligator</name>
    <dbReference type="NCBI Taxonomy" id="38654"/>
    <lineage>
        <taxon>Eukaryota</taxon>
        <taxon>Metazoa</taxon>
        <taxon>Chordata</taxon>
        <taxon>Craniata</taxon>
        <taxon>Vertebrata</taxon>
        <taxon>Euteleostomi</taxon>
        <taxon>Archelosauria</taxon>
        <taxon>Archosauria</taxon>
        <taxon>Crocodylia</taxon>
        <taxon>Alligatoridae</taxon>
        <taxon>Alligatorinae</taxon>
        <taxon>Alligator</taxon>
    </lineage>
</organism>
<keyword evidence="1" id="KW-0175">Coiled coil</keyword>
<reference evidence="3" key="1">
    <citation type="submission" date="2025-08" db="UniProtKB">
        <authorList>
            <consortium name="RefSeq"/>
        </authorList>
    </citation>
    <scope>IDENTIFICATION</scope>
</reference>
<dbReference type="InParanoid" id="A0A1U7S462"/>
<sequence length="314" mass="35964">STTSAGKGSEKEGPVAGRSLLLQKCKAATGIASGALNHSGLEKDDLQSTLLEGHKIVRPELDLSAINDKCLVRKTSTSKSICGVDPRTRKKEQNLKLSDPDDAIRMQESQALLLTYSRIRIEKNLAQLEEKAERNLIRLCEEKKRQQKELYELKRKLLLKEREQQLDEILDKQNEVLAPLAAVCQHFAEDFKIFATALDATRHELPVRNIYVEGNRYKYLDELQKHLAITQNLLAEVVTDYSEENSKAFSLLKELKELSLKMDEELQRSFIQVQDLSFEVSKEVSLRNQKECEETYGIETMKRWYFDQACEFPG</sequence>
<dbReference type="Proteomes" id="UP000189705">
    <property type="component" value="Unplaced"/>
</dbReference>
<feature type="coiled-coil region" evidence="1">
    <location>
        <begin position="118"/>
        <end position="175"/>
    </location>
</feature>
<proteinExistence type="predicted"/>
<evidence type="ECO:0000313" key="2">
    <source>
        <dbReference type="Proteomes" id="UP000189705"/>
    </source>
</evidence>
<dbReference type="eggNOG" id="ENOG502S04A">
    <property type="taxonomic scope" value="Eukaryota"/>
</dbReference>
<dbReference type="RefSeq" id="XP_006028914.2">
    <property type="nucleotide sequence ID" value="XM_006028852.2"/>
</dbReference>
<protein>
    <submittedName>
        <fullName evidence="3">HAUS augmin-like complex subunit 8</fullName>
    </submittedName>
</protein>
<dbReference type="STRING" id="38654.A0A1U7S462"/>
<gene>
    <name evidence="3" type="primary">HAUS8</name>
</gene>